<proteinExistence type="predicted"/>
<dbReference type="AlphaFoldDB" id="A0A3L7A4H8"/>
<dbReference type="Proteomes" id="UP000269692">
    <property type="component" value="Unassembled WGS sequence"/>
</dbReference>
<protein>
    <submittedName>
        <fullName evidence="2">DUF2975 domain-containing protein</fullName>
    </submittedName>
</protein>
<feature type="transmembrane region" description="Helical" evidence="1">
    <location>
        <begin position="154"/>
        <end position="170"/>
    </location>
</feature>
<sequence length="184" mass="19407">MSHALSDPRLARLRHRGRLLSAVTLFILLALVGGGLGIWLRPAWIEAIVVPRVGISGYPVTLDGLSMTLGFLIAAVPLAVLAYGLNEVRLIFRDFGNGETVTGTLATRLERFGAAVALQALLNPLVSTLLGVVLTLGNPPGQRVLAISLSSHDVVSVLVGMLVIGVGAVMREAARIARENEGFI</sequence>
<keyword evidence="3" id="KW-1185">Reference proteome</keyword>
<feature type="transmembrane region" description="Helical" evidence="1">
    <location>
        <begin position="64"/>
        <end position="85"/>
    </location>
</feature>
<dbReference type="OrthoDB" id="8157526at2"/>
<evidence type="ECO:0000313" key="2">
    <source>
        <dbReference type="EMBL" id="RLP74192.1"/>
    </source>
</evidence>
<dbReference type="RefSeq" id="WP_121624972.1">
    <property type="nucleotide sequence ID" value="NZ_JACIIW010000007.1"/>
</dbReference>
<keyword evidence="1" id="KW-0472">Membrane</keyword>
<dbReference type="EMBL" id="RCTF01000020">
    <property type="protein sequence ID" value="RLP74192.1"/>
    <property type="molecule type" value="Genomic_DNA"/>
</dbReference>
<organism evidence="2 3">
    <name type="scientific">Xanthobacter tagetidis</name>
    <dbReference type="NCBI Taxonomy" id="60216"/>
    <lineage>
        <taxon>Bacteria</taxon>
        <taxon>Pseudomonadati</taxon>
        <taxon>Pseudomonadota</taxon>
        <taxon>Alphaproteobacteria</taxon>
        <taxon>Hyphomicrobiales</taxon>
        <taxon>Xanthobacteraceae</taxon>
        <taxon>Xanthobacter</taxon>
    </lineage>
</organism>
<evidence type="ECO:0000313" key="3">
    <source>
        <dbReference type="Proteomes" id="UP000269692"/>
    </source>
</evidence>
<evidence type="ECO:0000256" key="1">
    <source>
        <dbReference type="SAM" id="Phobius"/>
    </source>
</evidence>
<comment type="caution">
    <text evidence="2">The sequence shown here is derived from an EMBL/GenBank/DDBJ whole genome shotgun (WGS) entry which is preliminary data.</text>
</comment>
<reference evidence="2 3" key="1">
    <citation type="submission" date="2018-10" db="EMBL/GenBank/DDBJ databases">
        <title>Xanthobacter tagetidis genome sequencing and assembly.</title>
        <authorList>
            <person name="Maclea K.S."/>
            <person name="Goen A.E."/>
            <person name="Fatima S.A."/>
        </authorList>
    </citation>
    <scope>NUCLEOTIDE SEQUENCE [LARGE SCALE GENOMIC DNA]</scope>
    <source>
        <strain evidence="2 3">ATCC 700314</strain>
    </source>
</reference>
<keyword evidence="1" id="KW-1133">Transmembrane helix</keyword>
<accession>A0A3L7A4H8</accession>
<name>A0A3L7A4H8_9HYPH</name>
<gene>
    <name evidence="2" type="ORF">D9R14_19210</name>
</gene>
<feature type="transmembrane region" description="Helical" evidence="1">
    <location>
        <begin position="20"/>
        <end position="44"/>
    </location>
</feature>
<feature type="transmembrane region" description="Helical" evidence="1">
    <location>
        <begin position="112"/>
        <end position="134"/>
    </location>
</feature>
<keyword evidence="1" id="KW-0812">Transmembrane</keyword>